<dbReference type="NCBIfam" id="NF008624">
    <property type="entry name" value="PRK11611.1"/>
    <property type="match status" value="1"/>
</dbReference>
<dbReference type="EMBL" id="CP081201">
    <property type="protein sequence ID" value="UXZ98216.1"/>
    <property type="molecule type" value="Genomic_DNA"/>
</dbReference>
<dbReference type="InterPro" id="IPR009839">
    <property type="entry name" value="SseB_N"/>
</dbReference>
<evidence type="ECO:0000259" key="2">
    <source>
        <dbReference type="Pfam" id="PF14581"/>
    </source>
</evidence>
<dbReference type="Proteomes" id="UP001063228">
    <property type="component" value="Chromosome"/>
</dbReference>
<evidence type="ECO:0000313" key="3">
    <source>
        <dbReference type="EMBL" id="UXZ98216.1"/>
    </source>
</evidence>
<accession>A0ABY6FJU0</accession>
<feature type="domain" description="SseB protein N-terminal" evidence="1">
    <location>
        <begin position="12"/>
        <end position="128"/>
    </location>
</feature>
<evidence type="ECO:0000259" key="1">
    <source>
        <dbReference type="Pfam" id="PF07179"/>
    </source>
</evidence>
<keyword evidence="4" id="KW-1185">Reference proteome</keyword>
<organism evidence="3 4">
    <name type="scientific">Pseudomonas phytophila</name>
    <dbReference type="NCBI Taxonomy" id="2867264"/>
    <lineage>
        <taxon>Bacteria</taxon>
        <taxon>Pseudomonadati</taxon>
        <taxon>Pseudomonadota</taxon>
        <taxon>Gammaproteobacteria</taxon>
        <taxon>Pseudomonadales</taxon>
        <taxon>Pseudomonadaceae</taxon>
        <taxon>Pseudomonas</taxon>
    </lineage>
</organism>
<dbReference type="Pfam" id="PF07179">
    <property type="entry name" value="SseB"/>
    <property type="match status" value="1"/>
</dbReference>
<evidence type="ECO:0000313" key="4">
    <source>
        <dbReference type="Proteomes" id="UP001063228"/>
    </source>
</evidence>
<sequence>MDIMDTKQENTLEKSLRLAADEPAHRPDFFKTLLNSTVYVLGTAGIGEGRINIESGSNISIAHWQKPDGSPVIPFFSSLQTLQRSIATEESYIEIPARSLFEITLGSPLFLNPKSPYGKEFLPEEVRHLLSEGVGQKPVQRTVEQDTKVLLGQPSQYPSKMVNSLTQLLAKHRNVKRAFLALMHDASSDQKPHLIIGIEADGDIELVMREAGNVAADSAPDGDPVDLCRVHEGESGLSDYFLKQTAPFYERKSAGWLRSFLGFGSSRLLI</sequence>
<name>A0ABY6FJU0_9PSED</name>
<proteinExistence type="predicted"/>
<reference evidence="3" key="1">
    <citation type="submission" date="2021-08" db="EMBL/GenBank/DDBJ databases">
        <title>Complete genome sequence of Pseudomonas phytophila.</title>
        <authorList>
            <person name="Weir B.S."/>
            <person name="Templeton M.D."/>
            <person name="Arshed S."/>
            <person name="Andersen M.T."/>
            <person name="Jayaraman J."/>
        </authorList>
    </citation>
    <scope>NUCLEOTIDE SEQUENCE</scope>
    <source>
        <strain evidence="3">ICMP 23753</strain>
    </source>
</reference>
<dbReference type="InterPro" id="IPR027945">
    <property type="entry name" value="SseB_C"/>
</dbReference>
<gene>
    <name evidence="3" type="primary">sseB</name>
    <name evidence="3" type="ORF">K3169_10285</name>
</gene>
<dbReference type="Pfam" id="PF14581">
    <property type="entry name" value="SseB_C"/>
    <property type="match status" value="1"/>
</dbReference>
<dbReference type="RefSeq" id="WP_122395807.1">
    <property type="nucleotide sequence ID" value="NZ_CP081201.1"/>
</dbReference>
<protein>
    <submittedName>
        <fullName evidence="3">Enhanced serine sensitivity protein SseB</fullName>
    </submittedName>
</protein>
<feature type="domain" description="SseB protein C-terminal" evidence="2">
    <location>
        <begin position="143"/>
        <end position="251"/>
    </location>
</feature>